<dbReference type="Proteomes" id="UP001260773">
    <property type="component" value="Unassembled WGS sequence"/>
</dbReference>
<keyword evidence="1" id="KW-0175">Coiled coil</keyword>
<reference evidence="2" key="1">
    <citation type="submission" date="2023-03" db="EMBL/GenBank/DDBJ databases">
        <authorList>
            <person name="Shen W."/>
            <person name="Cai J."/>
        </authorList>
    </citation>
    <scope>NUCLEOTIDE SEQUENCE</scope>
    <source>
        <strain evidence="2">P33-2</strain>
    </source>
</reference>
<dbReference type="AlphaFoldDB" id="A0AAW8RSZ4"/>
<dbReference type="RefSeq" id="WP_311860842.1">
    <property type="nucleotide sequence ID" value="NZ_JARPWD010000006.1"/>
</dbReference>
<accession>A0AAW8RSZ4</accession>
<evidence type="ECO:0000313" key="2">
    <source>
        <dbReference type="EMBL" id="MDT2401456.1"/>
    </source>
</evidence>
<dbReference type="EMBL" id="JARPWH010000007">
    <property type="protein sequence ID" value="MDT2401456.1"/>
    <property type="molecule type" value="Genomic_DNA"/>
</dbReference>
<comment type="caution">
    <text evidence="2">The sequence shown here is derived from an EMBL/GenBank/DDBJ whole genome shotgun (WGS) entry which is preliminary data.</text>
</comment>
<name>A0AAW8RSZ4_ENTAV</name>
<proteinExistence type="predicted"/>
<evidence type="ECO:0000313" key="3">
    <source>
        <dbReference type="Proteomes" id="UP001260773"/>
    </source>
</evidence>
<feature type="coiled-coil region" evidence="1">
    <location>
        <begin position="39"/>
        <end position="66"/>
    </location>
</feature>
<organism evidence="2 3">
    <name type="scientific">Enterococcus avium</name>
    <name type="common">Streptococcus avium</name>
    <dbReference type="NCBI Taxonomy" id="33945"/>
    <lineage>
        <taxon>Bacteria</taxon>
        <taxon>Bacillati</taxon>
        <taxon>Bacillota</taxon>
        <taxon>Bacilli</taxon>
        <taxon>Lactobacillales</taxon>
        <taxon>Enterococcaceae</taxon>
        <taxon>Enterococcus</taxon>
    </lineage>
</organism>
<evidence type="ECO:0000256" key="1">
    <source>
        <dbReference type="SAM" id="Coils"/>
    </source>
</evidence>
<protein>
    <submittedName>
        <fullName evidence="2">Uncharacterized protein</fullName>
    </submittedName>
</protein>
<sequence>MMDQPTFDVSALNTYILKRVNMLQEGEMTKEKKVAIATFQEISDEIDRLQELAAEEEEEATFSEYQEAEEITD</sequence>
<gene>
    <name evidence="2" type="ORF">P7D43_03665</name>
</gene>